<dbReference type="EMBL" id="JAAOYM010000001">
    <property type="protein sequence ID" value="NIJ10598.1"/>
    <property type="molecule type" value="Genomic_DNA"/>
</dbReference>
<protein>
    <submittedName>
        <fullName evidence="3">Membrane-bound lytic murein transglycosylase B</fullName>
    </submittedName>
</protein>
<feature type="region of interest" description="Disordered" evidence="1">
    <location>
        <begin position="48"/>
        <end position="85"/>
    </location>
</feature>
<dbReference type="AlphaFoldDB" id="A0A7X5ZPA6"/>
<gene>
    <name evidence="3" type="ORF">FHU38_000942</name>
</gene>
<feature type="compositionally biased region" description="Basic and acidic residues" evidence="1">
    <location>
        <begin position="1"/>
        <end position="16"/>
    </location>
</feature>
<keyword evidence="2" id="KW-0472">Membrane</keyword>
<dbReference type="InterPro" id="IPR043426">
    <property type="entry name" value="MltB-like"/>
</dbReference>
<evidence type="ECO:0000256" key="1">
    <source>
        <dbReference type="SAM" id="MobiDB-lite"/>
    </source>
</evidence>
<feature type="transmembrane region" description="Helical" evidence="2">
    <location>
        <begin position="24"/>
        <end position="43"/>
    </location>
</feature>
<dbReference type="Proteomes" id="UP000545493">
    <property type="component" value="Unassembled WGS sequence"/>
</dbReference>
<proteinExistence type="predicted"/>
<dbReference type="InterPro" id="IPR023346">
    <property type="entry name" value="Lysozyme-like_dom_sf"/>
</dbReference>
<keyword evidence="2" id="KW-0812">Transmembrane</keyword>
<dbReference type="SUPFAM" id="SSF53955">
    <property type="entry name" value="Lysozyme-like"/>
    <property type="match status" value="1"/>
</dbReference>
<accession>A0A7X5ZPA6</accession>
<sequence length="274" mass="29133">MPEPHARPSTPSRDRGGPPLPRAALGRVLLTLLLIAAGLMLTLTIGTNRGDDNATVAAGDQRRPRPHTSVPTRAVAAPPDRPRASDEAQLREWADGVSAATGVPARVLAGYGRAEMWLRGERPGCGLSWATLAAIGGVESEHGSVGGRRIGADGKLTEPIVGAALDGSAGARKVADTEGGRLDGDREWDRTIGPMRLLPQTWQRWGGRAIRDGTKADPQSIDDAALAVARFLCADRRDLATPRGWWDAVLAYHDSVGYARDVYRAEEAYAAATR</sequence>
<dbReference type="PANTHER" id="PTHR30163">
    <property type="entry name" value="MEMBRANE-BOUND LYTIC MUREIN TRANSGLYCOSYLASE B"/>
    <property type="match status" value="1"/>
</dbReference>
<evidence type="ECO:0000256" key="2">
    <source>
        <dbReference type="SAM" id="Phobius"/>
    </source>
</evidence>
<feature type="region of interest" description="Disordered" evidence="1">
    <location>
        <begin position="1"/>
        <end position="20"/>
    </location>
</feature>
<reference evidence="3 4" key="1">
    <citation type="submission" date="2020-03" db="EMBL/GenBank/DDBJ databases">
        <title>Sequencing the genomes of 1000 actinobacteria strains.</title>
        <authorList>
            <person name="Klenk H.-P."/>
        </authorList>
    </citation>
    <scope>NUCLEOTIDE SEQUENCE [LARGE SCALE GENOMIC DNA]</scope>
    <source>
        <strain evidence="3 4">DSM 45685</strain>
    </source>
</reference>
<organism evidence="3 4">
    <name type="scientific">Saccharomonospora amisosensis</name>
    <dbReference type="NCBI Taxonomy" id="1128677"/>
    <lineage>
        <taxon>Bacteria</taxon>
        <taxon>Bacillati</taxon>
        <taxon>Actinomycetota</taxon>
        <taxon>Actinomycetes</taxon>
        <taxon>Pseudonocardiales</taxon>
        <taxon>Pseudonocardiaceae</taxon>
        <taxon>Saccharomonospora</taxon>
    </lineage>
</organism>
<evidence type="ECO:0000313" key="4">
    <source>
        <dbReference type="Proteomes" id="UP000545493"/>
    </source>
</evidence>
<dbReference type="RefSeq" id="WP_313886665.1">
    <property type="nucleotide sequence ID" value="NZ_JAAOYM010000001.1"/>
</dbReference>
<name>A0A7X5ZPA6_9PSEU</name>
<dbReference type="GO" id="GO:0009253">
    <property type="term" value="P:peptidoglycan catabolic process"/>
    <property type="evidence" value="ECO:0007669"/>
    <property type="project" value="TreeGrafter"/>
</dbReference>
<dbReference type="GO" id="GO:0008933">
    <property type="term" value="F:peptidoglycan lytic transglycosylase activity"/>
    <property type="evidence" value="ECO:0007669"/>
    <property type="project" value="TreeGrafter"/>
</dbReference>
<comment type="caution">
    <text evidence="3">The sequence shown here is derived from an EMBL/GenBank/DDBJ whole genome shotgun (WGS) entry which is preliminary data.</text>
</comment>
<keyword evidence="2" id="KW-1133">Transmembrane helix</keyword>
<dbReference type="PANTHER" id="PTHR30163:SF8">
    <property type="entry name" value="LYTIC MUREIN TRANSGLYCOSYLASE"/>
    <property type="match status" value="1"/>
</dbReference>
<keyword evidence="4" id="KW-1185">Reference proteome</keyword>
<evidence type="ECO:0000313" key="3">
    <source>
        <dbReference type="EMBL" id="NIJ10598.1"/>
    </source>
</evidence>